<gene>
    <name evidence="1" type="ORF">G7Z17_g10242</name>
</gene>
<proteinExistence type="predicted"/>
<dbReference type="EMBL" id="JAANBB010000324">
    <property type="protein sequence ID" value="KAF7544066.1"/>
    <property type="molecule type" value="Genomic_DNA"/>
</dbReference>
<sequence>MMRDVEAPLKIVIAGNHDFSLDIPVFKQKISEANKLAQECLSDSIKKEFGDYGTARRILQEAKDDGIVFIDKGSHVFHLQNGATLKTYASPYTPSSGGEWGFQYSGAHDFNIEKWTDIVITHGPHLASWI</sequence>
<dbReference type="Proteomes" id="UP000722485">
    <property type="component" value="Unassembled WGS sequence"/>
</dbReference>
<dbReference type="SUPFAM" id="SSF56300">
    <property type="entry name" value="Metallo-dependent phosphatases"/>
    <property type="match status" value="1"/>
</dbReference>
<dbReference type="PANTHER" id="PTHR12905">
    <property type="entry name" value="METALLOPHOSPHOESTERASE"/>
    <property type="match status" value="1"/>
</dbReference>
<dbReference type="Gene3D" id="3.60.21.10">
    <property type="match status" value="1"/>
</dbReference>
<dbReference type="PANTHER" id="PTHR12905:SF0">
    <property type="entry name" value="CALCINEURIN-LIKE PHOSPHOESTERASE DOMAIN-CONTAINING PROTEIN"/>
    <property type="match status" value="1"/>
</dbReference>
<keyword evidence="2" id="KW-1185">Reference proteome</keyword>
<evidence type="ECO:0000313" key="2">
    <source>
        <dbReference type="Proteomes" id="UP000722485"/>
    </source>
</evidence>
<comment type="caution">
    <text evidence="1">The sequence shown here is derived from an EMBL/GenBank/DDBJ whole genome shotgun (WGS) entry which is preliminary data.</text>
</comment>
<evidence type="ECO:0008006" key="3">
    <source>
        <dbReference type="Google" id="ProtNLM"/>
    </source>
</evidence>
<accession>A0A9P5H3D4</accession>
<reference evidence="1" key="1">
    <citation type="submission" date="2020-03" db="EMBL/GenBank/DDBJ databases">
        <title>Draft Genome Sequence of Cylindrodendrum hubeiense.</title>
        <authorList>
            <person name="Buettner E."/>
            <person name="Kellner H."/>
        </authorList>
    </citation>
    <scope>NUCLEOTIDE SEQUENCE</scope>
    <source>
        <strain evidence="1">IHI 201604</strain>
    </source>
</reference>
<organism evidence="1 2">
    <name type="scientific">Cylindrodendrum hubeiense</name>
    <dbReference type="NCBI Taxonomy" id="595255"/>
    <lineage>
        <taxon>Eukaryota</taxon>
        <taxon>Fungi</taxon>
        <taxon>Dikarya</taxon>
        <taxon>Ascomycota</taxon>
        <taxon>Pezizomycotina</taxon>
        <taxon>Sordariomycetes</taxon>
        <taxon>Hypocreomycetidae</taxon>
        <taxon>Hypocreales</taxon>
        <taxon>Nectriaceae</taxon>
        <taxon>Cylindrodendrum</taxon>
    </lineage>
</organism>
<evidence type="ECO:0000313" key="1">
    <source>
        <dbReference type="EMBL" id="KAF7544066.1"/>
    </source>
</evidence>
<dbReference type="AlphaFoldDB" id="A0A9P5H3D4"/>
<name>A0A9P5H3D4_9HYPO</name>
<protein>
    <recommendedName>
        <fullName evidence="3">Calcineurin-like phosphoesterase domain-containing protein</fullName>
    </recommendedName>
</protein>
<dbReference type="InterPro" id="IPR051693">
    <property type="entry name" value="UPF0046_metallophosphoest"/>
</dbReference>
<dbReference type="InterPro" id="IPR029052">
    <property type="entry name" value="Metallo-depent_PP-like"/>
</dbReference>
<dbReference type="OrthoDB" id="630188at2759"/>